<dbReference type="Proteomes" id="UP000276953">
    <property type="component" value="Unassembled WGS sequence"/>
</dbReference>
<name>A0A432DYN9_9FLAO</name>
<organism evidence="1 2">
    <name type="scientific">Chryseobacterium arthrosphaerae</name>
    <dbReference type="NCBI Taxonomy" id="651561"/>
    <lineage>
        <taxon>Bacteria</taxon>
        <taxon>Pseudomonadati</taxon>
        <taxon>Bacteroidota</taxon>
        <taxon>Flavobacteriia</taxon>
        <taxon>Flavobacteriales</taxon>
        <taxon>Weeksellaceae</taxon>
        <taxon>Chryseobacterium group</taxon>
        <taxon>Chryseobacterium</taxon>
    </lineage>
</organism>
<evidence type="ECO:0000313" key="1">
    <source>
        <dbReference type="EMBL" id="RTZ49319.1"/>
    </source>
</evidence>
<accession>A0A432DYN9</accession>
<dbReference type="SUPFAM" id="SSF56281">
    <property type="entry name" value="Metallo-hydrolase/oxidoreductase"/>
    <property type="match status" value="1"/>
</dbReference>
<dbReference type="AlphaFoldDB" id="A0A432DYN9"/>
<dbReference type="InterPro" id="IPR036866">
    <property type="entry name" value="RibonucZ/Hydroxyglut_hydro"/>
</dbReference>
<evidence type="ECO:0000313" key="2">
    <source>
        <dbReference type="Proteomes" id="UP000276953"/>
    </source>
</evidence>
<dbReference type="PANTHER" id="PTHR30619">
    <property type="entry name" value="DNA INTERNALIZATION/COMPETENCE PROTEIN COMEC/REC2"/>
    <property type="match status" value="1"/>
</dbReference>
<gene>
    <name evidence="1" type="ORF">EJ377_01090</name>
</gene>
<dbReference type="InterPro" id="IPR052159">
    <property type="entry name" value="Competence_DNA_uptake"/>
</dbReference>
<dbReference type="EMBL" id="RYFC01000001">
    <property type="protein sequence ID" value="RTZ49319.1"/>
    <property type="molecule type" value="Genomic_DNA"/>
</dbReference>
<sequence length="139" mass="16002">MGKRLLNSSSIAFIMTINRAKLLFMGDANPDLIADELSRCGWSEENKLPLKLFKISHHGSKHNTTKRLLEMIECSEYLISTDSSGPYYHPSRETLILLSEYGRKDSMRPIIIYSNYPLPVDKLLTEEERINITLKRLTN</sequence>
<dbReference type="Gene3D" id="3.60.15.10">
    <property type="entry name" value="Ribonuclease Z/Hydroxyacylglutathione hydrolase-like"/>
    <property type="match status" value="1"/>
</dbReference>
<evidence type="ECO:0008006" key="3">
    <source>
        <dbReference type="Google" id="ProtNLM"/>
    </source>
</evidence>
<dbReference type="PANTHER" id="PTHR30619:SF1">
    <property type="entry name" value="RECOMBINATION PROTEIN 2"/>
    <property type="match status" value="1"/>
</dbReference>
<proteinExistence type="predicted"/>
<protein>
    <recommendedName>
        <fullName evidence="3">MBL fold metallo-hydrolase</fullName>
    </recommendedName>
</protein>
<reference evidence="1 2" key="1">
    <citation type="submission" date="2018-12" db="EMBL/GenBank/DDBJ databases">
        <title>Draft Genome Sequence of Chryseobacterium arthrosphaerae strain ED882-96 Isolated from the Blood of a Patient with Liver Cirrhosis in Taiwan.</title>
        <authorList>
            <person name="Lin J.-N."/>
            <person name="Lai C.-H."/>
            <person name="Yang C.-H."/>
            <person name="Huang Y.-H."/>
        </authorList>
    </citation>
    <scope>NUCLEOTIDE SEQUENCE [LARGE SCALE GENOMIC DNA]</scope>
    <source>
        <strain evidence="1 2">ED882-96</strain>
    </source>
</reference>
<comment type="caution">
    <text evidence="1">The sequence shown here is derived from an EMBL/GenBank/DDBJ whole genome shotgun (WGS) entry which is preliminary data.</text>
</comment>